<feature type="region of interest" description="Disordered" evidence="1">
    <location>
        <begin position="36"/>
        <end position="55"/>
    </location>
</feature>
<proteinExistence type="predicted"/>
<evidence type="ECO:0000256" key="1">
    <source>
        <dbReference type="SAM" id="MobiDB-lite"/>
    </source>
</evidence>
<evidence type="ECO:0000313" key="3">
    <source>
        <dbReference type="Proteomes" id="UP001219525"/>
    </source>
</evidence>
<sequence length="110" mass="12331">MTTSNRKQPKRFLDQSATRVLAESIADIQEQKAQKNVEKAQIAQPPPRVTPRFSASKVRLKETKARLAVLQYESKKARKRHRKQLQQSSLPANGDGAPSAPPVKKRVSFA</sequence>
<evidence type="ECO:0000313" key="2">
    <source>
        <dbReference type="EMBL" id="KAJ7221452.1"/>
    </source>
</evidence>
<dbReference type="AlphaFoldDB" id="A0AAD6VVA3"/>
<reference evidence="2" key="1">
    <citation type="submission" date="2023-03" db="EMBL/GenBank/DDBJ databases">
        <title>Massive genome expansion in bonnet fungi (Mycena s.s.) driven by repeated elements and novel gene families across ecological guilds.</title>
        <authorList>
            <consortium name="Lawrence Berkeley National Laboratory"/>
            <person name="Harder C.B."/>
            <person name="Miyauchi S."/>
            <person name="Viragh M."/>
            <person name="Kuo A."/>
            <person name="Thoen E."/>
            <person name="Andreopoulos B."/>
            <person name="Lu D."/>
            <person name="Skrede I."/>
            <person name="Drula E."/>
            <person name="Henrissat B."/>
            <person name="Morin E."/>
            <person name="Kohler A."/>
            <person name="Barry K."/>
            <person name="LaButti K."/>
            <person name="Morin E."/>
            <person name="Salamov A."/>
            <person name="Lipzen A."/>
            <person name="Mereny Z."/>
            <person name="Hegedus B."/>
            <person name="Baldrian P."/>
            <person name="Stursova M."/>
            <person name="Weitz H."/>
            <person name="Taylor A."/>
            <person name="Grigoriev I.V."/>
            <person name="Nagy L.G."/>
            <person name="Martin F."/>
            <person name="Kauserud H."/>
        </authorList>
    </citation>
    <scope>NUCLEOTIDE SEQUENCE</scope>
    <source>
        <strain evidence="2">9144</strain>
    </source>
</reference>
<dbReference type="EMBL" id="JARJCW010000008">
    <property type="protein sequence ID" value="KAJ7221452.1"/>
    <property type="molecule type" value="Genomic_DNA"/>
</dbReference>
<accession>A0AAD6VVA3</accession>
<name>A0AAD6VVA3_9AGAR</name>
<gene>
    <name evidence="2" type="ORF">GGX14DRAFT_558948</name>
</gene>
<protein>
    <submittedName>
        <fullName evidence="2">Uncharacterized protein</fullName>
    </submittedName>
</protein>
<feature type="region of interest" description="Disordered" evidence="1">
    <location>
        <begin position="72"/>
        <end position="110"/>
    </location>
</feature>
<keyword evidence="3" id="KW-1185">Reference proteome</keyword>
<comment type="caution">
    <text evidence="2">The sequence shown here is derived from an EMBL/GenBank/DDBJ whole genome shotgun (WGS) entry which is preliminary data.</text>
</comment>
<organism evidence="2 3">
    <name type="scientific">Mycena pura</name>
    <dbReference type="NCBI Taxonomy" id="153505"/>
    <lineage>
        <taxon>Eukaryota</taxon>
        <taxon>Fungi</taxon>
        <taxon>Dikarya</taxon>
        <taxon>Basidiomycota</taxon>
        <taxon>Agaricomycotina</taxon>
        <taxon>Agaricomycetes</taxon>
        <taxon>Agaricomycetidae</taxon>
        <taxon>Agaricales</taxon>
        <taxon>Marasmiineae</taxon>
        <taxon>Mycenaceae</taxon>
        <taxon>Mycena</taxon>
    </lineage>
</organism>
<dbReference type="Proteomes" id="UP001219525">
    <property type="component" value="Unassembled WGS sequence"/>
</dbReference>